<dbReference type="CDD" id="cd00303">
    <property type="entry name" value="retropepsin_like"/>
    <property type="match status" value="1"/>
</dbReference>
<dbReference type="EMBL" id="OIVN01006271">
    <property type="protein sequence ID" value="SPD29456.1"/>
    <property type="molecule type" value="Genomic_DNA"/>
</dbReference>
<dbReference type="PANTHER" id="PTHR48475">
    <property type="entry name" value="RIBONUCLEASE H"/>
    <property type="match status" value="1"/>
</dbReference>
<dbReference type="Pfam" id="PF13456">
    <property type="entry name" value="RVT_3"/>
    <property type="match status" value="1"/>
</dbReference>
<accession>A0A2N9IVM5</accession>
<dbReference type="InterPro" id="IPR012337">
    <property type="entry name" value="RNaseH-like_sf"/>
</dbReference>
<dbReference type="AlphaFoldDB" id="A0A2N9IVM5"/>
<dbReference type="InterPro" id="IPR002156">
    <property type="entry name" value="RNaseH_domain"/>
</dbReference>
<dbReference type="Gene3D" id="2.40.70.10">
    <property type="entry name" value="Acid Proteases"/>
    <property type="match status" value="1"/>
</dbReference>
<dbReference type="GO" id="GO:0003676">
    <property type="term" value="F:nucleic acid binding"/>
    <property type="evidence" value="ECO:0007669"/>
    <property type="project" value="InterPro"/>
</dbReference>
<dbReference type="GO" id="GO:0015074">
    <property type="term" value="P:DNA integration"/>
    <property type="evidence" value="ECO:0007669"/>
    <property type="project" value="InterPro"/>
</dbReference>
<dbReference type="GO" id="GO:0004523">
    <property type="term" value="F:RNA-DNA hybrid ribonuclease activity"/>
    <property type="evidence" value="ECO:0007669"/>
    <property type="project" value="InterPro"/>
</dbReference>
<dbReference type="SUPFAM" id="SSF53098">
    <property type="entry name" value="Ribonuclease H-like"/>
    <property type="match status" value="2"/>
</dbReference>
<dbReference type="CDD" id="cd01647">
    <property type="entry name" value="RT_LTR"/>
    <property type="match status" value="1"/>
</dbReference>
<dbReference type="SUPFAM" id="SSF56672">
    <property type="entry name" value="DNA/RNA polymerases"/>
    <property type="match status" value="1"/>
</dbReference>
<dbReference type="PANTHER" id="PTHR48475:SF2">
    <property type="entry name" value="RIBONUCLEASE H"/>
    <property type="match status" value="1"/>
</dbReference>
<evidence type="ECO:0000256" key="1">
    <source>
        <dbReference type="ARBA" id="ARBA00023172"/>
    </source>
</evidence>
<dbReference type="InterPro" id="IPR036397">
    <property type="entry name" value="RNaseH_sf"/>
</dbReference>
<protein>
    <recommendedName>
        <fullName evidence="2">Integrase catalytic domain-containing protein</fullName>
    </recommendedName>
</protein>
<dbReference type="GO" id="GO:0006310">
    <property type="term" value="P:DNA recombination"/>
    <property type="evidence" value="ECO:0007669"/>
    <property type="project" value="UniProtKB-KW"/>
</dbReference>
<reference evidence="3" key="1">
    <citation type="submission" date="2018-02" db="EMBL/GenBank/DDBJ databases">
        <authorList>
            <person name="Cohen D.B."/>
            <person name="Kent A.D."/>
        </authorList>
    </citation>
    <scope>NUCLEOTIDE SEQUENCE</scope>
</reference>
<dbReference type="PROSITE" id="PS50994">
    <property type="entry name" value="INTEGRASE"/>
    <property type="match status" value="1"/>
</dbReference>
<name>A0A2N9IVM5_FAGSY</name>
<dbReference type="Gene3D" id="3.30.70.270">
    <property type="match status" value="1"/>
</dbReference>
<evidence type="ECO:0000259" key="2">
    <source>
        <dbReference type="PROSITE" id="PS50994"/>
    </source>
</evidence>
<sequence>MDALLTLKLEDGESIKDYATKFWETYNDIDNYSEDVAVRTFKSGLPLGMGLRQSLTKRPATTLRKLMDRIDQFIRVEEDRGSTASKQTAAQTKVVIPKPSTRTNNSAKLASARHLDQYIDVNLSAKRDSNASDRHPNNTGPVSLGVIHVIHNPLCSSILPSSYRSEIQKAVHLRRFYAISDSAHLVPSRLSGEGSQDQSIFFSNNDQKDVQLPHNDPLVVTLRIGNFNVRRVLINQGSFAEVMYHDMYKKLSLGETDLTAFASPVFGFSRESIIPQGKTTLPVLAGPINLQTEFLVVQPFSPYNAIMGRDWLHRMKAVSYTLHQKLRFPTAEGIMELNGDQEFGLEEEEVGTEKAPEKVFFDASNPELYFSIDSSLSFCDRENMIRILIKNHDVFAWSVYKAPGVSPDLACHVLSIMSNHRPVVQKKQKLASERANIVMEEVSRLLAAGAIREIQYPTWLSNTVVVKKKNGKWRMIVDFTDLNRACPKDSYPLPQIDQLVDSASGYDRMSFLDTFQGYHQIPMNLADQDKTAFITPRRAYCYKVMSFSLKNARATYQKMVTKMFGHLIGQTVEVYIDDMVSSGKFLGHMTDVDPSLGFWEGGDSFYGMMSVRQLFKTGAEAYFLYEQSDGRNRTEVSAFGEGSIGIAPGSFGIEYKPRTAIKGQVLVDFLAEFQQDRSAPSPSIPLETQLNSSSGKLELFVDGASNYKGSGAGIVPISHEGLVLEQAVRLGFPASNNEAEYEALIVGLRRARQLDAEHLQVFCDSQLVTNQVEAEPLTNIRDVDAKRFLWKNVITQFEMPWAVISDNGTQFESRLFTGFCSDLGIRNFFSSPTYPQSNGQVKVSNKVILDGVKKRLKDAKGRWVKELPSVMWTHRTTKRRSTGETPYALAYGVEAVIPLEIDLPTIRTTDFDVQINEDSLRKDLDLLEERRDMAVICLASYQQQIKREHDKNVRERVFRTGDLILTKVMTNTRKASDGKLGPNWEGPYKVASLAGLEAYRLQDMDGKTVPRPWNICNLKKYFF</sequence>
<proteinExistence type="predicted"/>
<gene>
    <name evidence="3" type="ORF">FSB_LOCUS57338</name>
</gene>
<organism evidence="3">
    <name type="scientific">Fagus sylvatica</name>
    <name type="common">Beechnut</name>
    <dbReference type="NCBI Taxonomy" id="28930"/>
    <lineage>
        <taxon>Eukaryota</taxon>
        <taxon>Viridiplantae</taxon>
        <taxon>Streptophyta</taxon>
        <taxon>Embryophyta</taxon>
        <taxon>Tracheophyta</taxon>
        <taxon>Spermatophyta</taxon>
        <taxon>Magnoliopsida</taxon>
        <taxon>eudicotyledons</taxon>
        <taxon>Gunneridae</taxon>
        <taxon>Pentapetalae</taxon>
        <taxon>rosids</taxon>
        <taxon>fabids</taxon>
        <taxon>Fagales</taxon>
        <taxon>Fagaceae</taxon>
        <taxon>Fagus</taxon>
    </lineage>
</organism>
<dbReference type="Gene3D" id="3.10.10.10">
    <property type="entry name" value="HIV Type 1 Reverse Transcriptase, subunit A, domain 1"/>
    <property type="match status" value="1"/>
</dbReference>
<dbReference type="InterPro" id="IPR043502">
    <property type="entry name" value="DNA/RNA_pol_sf"/>
</dbReference>
<feature type="domain" description="Integrase catalytic" evidence="2">
    <location>
        <begin position="729"/>
        <end position="894"/>
    </location>
</feature>
<evidence type="ECO:0000313" key="3">
    <source>
        <dbReference type="EMBL" id="SPD29456.1"/>
    </source>
</evidence>
<dbReference type="InterPro" id="IPR001584">
    <property type="entry name" value="Integrase_cat-core"/>
</dbReference>
<dbReference type="CDD" id="cd09279">
    <property type="entry name" value="RNase_HI_like"/>
    <property type="match status" value="1"/>
</dbReference>
<dbReference type="Pfam" id="PF00078">
    <property type="entry name" value="RVT_1"/>
    <property type="match status" value="1"/>
</dbReference>
<dbReference type="InterPro" id="IPR000477">
    <property type="entry name" value="RT_dom"/>
</dbReference>
<dbReference type="InterPro" id="IPR021109">
    <property type="entry name" value="Peptidase_aspartic_dom_sf"/>
</dbReference>
<keyword evidence="1" id="KW-0233">DNA recombination</keyword>
<dbReference type="Gene3D" id="3.30.420.10">
    <property type="entry name" value="Ribonuclease H-like superfamily/Ribonuclease H"/>
    <property type="match status" value="1"/>
</dbReference>
<dbReference type="InterPro" id="IPR043128">
    <property type="entry name" value="Rev_trsase/Diguanyl_cyclase"/>
</dbReference>